<dbReference type="EMBL" id="FNOT01000001">
    <property type="protein sequence ID" value="SDX29745.1"/>
    <property type="molecule type" value="Genomic_DNA"/>
</dbReference>
<keyword evidence="2" id="KW-1133">Transmembrane helix</keyword>
<feature type="region of interest" description="Disordered" evidence="1">
    <location>
        <begin position="1"/>
        <end position="20"/>
    </location>
</feature>
<dbReference type="Proteomes" id="UP000198921">
    <property type="component" value="Unassembled WGS sequence"/>
</dbReference>
<keyword evidence="2" id="KW-0472">Membrane</keyword>
<feature type="transmembrane region" description="Helical" evidence="2">
    <location>
        <begin position="52"/>
        <end position="71"/>
    </location>
</feature>
<feature type="transmembrane region" description="Helical" evidence="2">
    <location>
        <begin position="29"/>
        <end position="46"/>
    </location>
</feature>
<proteinExistence type="predicted"/>
<sequence length="87" mass="9305">MSVRESPDGSGPADLPVRSPLGRAVDRPAFWWSAAAIFFANAWFSAAEGRWALVVLQALTSLWAVVAGVTAQHAPSHSRESTGTSRR</sequence>
<evidence type="ECO:0000256" key="2">
    <source>
        <dbReference type="SAM" id="Phobius"/>
    </source>
</evidence>
<organism evidence="3 4">
    <name type="scientific">Geodermatophilus africanus</name>
    <dbReference type="NCBI Taxonomy" id="1137993"/>
    <lineage>
        <taxon>Bacteria</taxon>
        <taxon>Bacillati</taxon>
        <taxon>Actinomycetota</taxon>
        <taxon>Actinomycetes</taxon>
        <taxon>Geodermatophilales</taxon>
        <taxon>Geodermatophilaceae</taxon>
        <taxon>Geodermatophilus</taxon>
    </lineage>
</organism>
<name>A0A1H3AJG7_9ACTN</name>
<accession>A0A1H3AJG7</accession>
<evidence type="ECO:0000313" key="3">
    <source>
        <dbReference type="EMBL" id="SDX29745.1"/>
    </source>
</evidence>
<reference evidence="4" key="1">
    <citation type="submission" date="2016-10" db="EMBL/GenBank/DDBJ databases">
        <authorList>
            <person name="Varghese N."/>
            <person name="Submissions S."/>
        </authorList>
    </citation>
    <scope>NUCLEOTIDE SEQUENCE [LARGE SCALE GENOMIC DNA]</scope>
    <source>
        <strain evidence="4">DSM 45422</strain>
    </source>
</reference>
<keyword evidence="2" id="KW-0812">Transmembrane</keyword>
<evidence type="ECO:0000313" key="4">
    <source>
        <dbReference type="Proteomes" id="UP000198921"/>
    </source>
</evidence>
<gene>
    <name evidence="3" type="ORF">SAMN05660209_00073</name>
</gene>
<protein>
    <submittedName>
        <fullName evidence="3">Uncharacterized protein</fullName>
    </submittedName>
</protein>
<dbReference type="AlphaFoldDB" id="A0A1H3AJG7"/>
<keyword evidence="4" id="KW-1185">Reference proteome</keyword>
<evidence type="ECO:0000256" key="1">
    <source>
        <dbReference type="SAM" id="MobiDB-lite"/>
    </source>
</evidence>